<feature type="coiled-coil region" evidence="1">
    <location>
        <begin position="136"/>
        <end position="163"/>
    </location>
</feature>
<dbReference type="PANTHER" id="PTHR34822:SF1">
    <property type="entry name" value="GRPB FAMILY PROTEIN"/>
    <property type="match status" value="1"/>
</dbReference>
<evidence type="ECO:0000313" key="3">
    <source>
        <dbReference type="Proteomes" id="UP001276659"/>
    </source>
</evidence>
<dbReference type="EMBL" id="JASNWA010000010">
    <property type="protein sequence ID" value="KAK3168105.1"/>
    <property type="molecule type" value="Genomic_DNA"/>
</dbReference>
<dbReference type="InterPro" id="IPR007344">
    <property type="entry name" value="GrpB/CoaE"/>
</dbReference>
<name>A0AAD9YYT8_9LECA</name>
<dbReference type="Pfam" id="PF04229">
    <property type="entry name" value="GrpB"/>
    <property type="match status" value="1"/>
</dbReference>
<dbReference type="PANTHER" id="PTHR34822">
    <property type="entry name" value="GRPB DOMAIN PROTEIN (AFU_ORTHOLOGUE AFUA_1G01530)"/>
    <property type="match status" value="1"/>
</dbReference>
<reference evidence="2" key="1">
    <citation type="submission" date="2022-11" db="EMBL/GenBank/DDBJ databases">
        <title>Chromosomal genome sequence assembly and mating type (MAT) locus characterization of the leprose asexual lichenized fungus Lepraria neglecta (Nyl.) Erichsen.</title>
        <authorList>
            <person name="Allen J.L."/>
            <person name="Pfeffer B."/>
        </authorList>
    </citation>
    <scope>NUCLEOTIDE SEQUENCE</scope>
    <source>
        <strain evidence="2">Allen 5258</strain>
    </source>
</reference>
<gene>
    <name evidence="2" type="ORF">OEA41_004551</name>
</gene>
<comment type="caution">
    <text evidence="2">The sequence shown here is derived from an EMBL/GenBank/DDBJ whole genome shotgun (WGS) entry which is preliminary data.</text>
</comment>
<proteinExistence type="predicted"/>
<keyword evidence="3" id="KW-1185">Reference proteome</keyword>
<sequence length="208" mass="23694">MGLDFKEHEYFHAYRPRWPLEFAAIAAELASDLAFNNVSFISIEHVGSTSVPGLAAKPIIDILLVIAADEFHEIKRLQIMETLGWARRPGQGGYSNDTGEGGVKGRWSLKLNGVEPFKSLHVVPERGIPHRSCLALRQTLRKEEELRREYETVKIEVAAKREQEDVAQYSIRKSGIIRKILRKAGWSDEEVDEKVAFVQPREPKYLEL</sequence>
<evidence type="ECO:0000313" key="2">
    <source>
        <dbReference type="EMBL" id="KAK3168105.1"/>
    </source>
</evidence>
<dbReference type="InterPro" id="IPR043519">
    <property type="entry name" value="NT_sf"/>
</dbReference>
<protein>
    <submittedName>
        <fullName evidence="2">Uncharacterized protein</fullName>
    </submittedName>
</protein>
<dbReference type="AlphaFoldDB" id="A0AAD9YYT8"/>
<dbReference type="SUPFAM" id="SSF81301">
    <property type="entry name" value="Nucleotidyltransferase"/>
    <property type="match status" value="1"/>
</dbReference>
<organism evidence="2 3">
    <name type="scientific">Lepraria neglecta</name>
    <dbReference type="NCBI Taxonomy" id="209136"/>
    <lineage>
        <taxon>Eukaryota</taxon>
        <taxon>Fungi</taxon>
        <taxon>Dikarya</taxon>
        <taxon>Ascomycota</taxon>
        <taxon>Pezizomycotina</taxon>
        <taxon>Lecanoromycetes</taxon>
        <taxon>OSLEUM clade</taxon>
        <taxon>Lecanoromycetidae</taxon>
        <taxon>Lecanorales</taxon>
        <taxon>Lecanorineae</taxon>
        <taxon>Stereocaulaceae</taxon>
        <taxon>Lepraria</taxon>
    </lineage>
</organism>
<evidence type="ECO:0000256" key="1">
    <source>
        <dbReference type="SAM" id="Coils"/>
    </source>
</evidence>
<keyword evidence="1" id="KW-0175">Coiled coil</keyword>
<dbReference type="Proteomes" id="UP001276659">
    <property type="component" value="Unassembled WGS sequence"/>
</dbReference>
<accession>A0AAD9YYT8</accession>
<dbReference type="Gene3D" id="3.30.460.10">
    <property type="entry name" value="Beta Polymerase, domain 2"/>
    <property type="match status" value="1"/>
</dbReference>